<protein>
    <submittedName>
        <fullName evidence="2">Type III secretion system (T3SS) SseB-like protein</fullName>
    </submittedName>
</protein>
<keyword evidence="3" id="KW-1185">Reference proteome</keyword>
<dbReference type="EMBL" id="VLLN01000009">
    <property type="protein sequence ID" value="TWJ19340.1"/>
    <property type="molecule type" value="Genomic_DNA"/>
</dbReference>
<dbReference type="Pfam" id="PF07179">
    <property type="entry name" value="SseB"/>
    <property type="match status" value="1"/>
</dbReference>
<evidence type="ECO:0000259" key="1">
    <source>
        <dbReference type="Pfam" id="PF07179"/>
    </source>
</evidence>
<dbReference type="AlphaFoldDB" id="A0A562VN59"/>
<evidence type="ECO:0000313" key="3">
    <source>
        <dbReference type="Proteomes" id="UP000319449"/>
    </source>
</evidence>
<reference evidence="2 3" key="1">
    <citation type="submission" date="2019-07" db="EMBL/GenBank/DDBJ databases">
        <title>Genomic Encyclopedia of Archaeal and Bacterial Type Strains, Phase II (KMG-II): from individual species to whole genera.</title>
        <authorList>
            <person name="Goeker M."/>
        </authorList>
    </citation>
    <scope>NUCLEOTIDE SEQUENCE [LARGE SCALE GENOMIC DNA]</scope>
    <source>
        <strain evidence="2 3">ATCC BAA-1139</strain>
    </source>
</reference>
<sequence>MVTASERPQEITELDSALATLRQDMNDAKAQSQYYDIFLNATFYVPTLDEQALDGTADTPPEGQEQVLPLVMESEGNDYLMLFDTKERLQAWTRTEGRWVEVPGHVLAATSLPPLHWALNVGTEHSKQFIPDEIAWLRAAVERCNAEAAKQEE</sequence>
<gene>
    <name evidence="2" type="ORF">JN12_01753</name>
</gene>
<dbReference type="InterPro" id="IPR009839">
    <property type="entry name" value="SseB_N"/>
</dbReference>
<organism evidence="2 3">
    <name type="scientific">Geobacter argillaceus</name>
    <dbReference type="NCBI Taxonomy" id="345631"/>
    <lineage>
        <taxon>Bacteria</taxon>
        <taxon>Pseudomonadati</taxon>
        <taxon>Thermodesulfobacteriota</taxon>
        <taxon>Desulfuromonadia</taxon>
        <taxon>Geobacterales</taxon>
        <taxon>Geobacteraceae</taxon>
        <taxon>Geobacter</taxon>
    </lineage>
</organism>
<proteinExistence type="predicted"/>
<feature type="domain" description="SseB protein N-terminal" evidence="1">
    <location>
        <begin position="14"/>
        <end position="136"/>
    </location>
</feature>
<evidence type="ECO:0000313" key="2">
    <source>
        <dbReference type="EMBL" id="TWJ19340.1"/>
    </source>
</evidence>
<name>A0A562VN59_9BACT</name>
<comment type="caution">
    <text evidence="2">The sequence shown here is derived from an EMBL/GenBank/DDBJ whole genome shotgun (WGS) entry which is preliminary data.</text>
</comment>
<accession>A0A562VN59</accession>
<dbReference type="Proteomes" id="UP000319449">
    <property type="component" value="Unassembled WGS sequence"/>
</dbReference>